<dbReference type="OrthoDB" id="1105204at2759"/>
<evidence type="ECO:0000313" key="2">
    <source>
        <dbReference type="RefSeq" id="XP_056845722.1"/>
    </source>
</evidence>
<proteinExistence type="predicted"/>
<protein>
    <submittedName>
        <fullName evidence="2">Uncharacterized protein LOC108845829</fullName>
    </submittedName>
</protein>
<reference evidence="1" key="1">
    <citation type="journal article" date="2019" name="Database">
        <title>The radish genome database (RadishGD): an integrated information resource for radish genomics.</title>
        <authorList>
            <person name="Yu H.J."/>
            <person name="Baek S."/>
            <person name="Lee Y.J."/>
            <person name="Cho A."/>
            <person name="Mun J.H."/>
        </authorList>
    </citation>
    <scope>NUCLEOTIDE SEQUENCE [LARGE SCALE GENOMIC DNA]</scope>
    <source>
        <strain evidence="1">cv. WK10039</strain>
    </source>
</reference>
<dbReference type="Proteomes" id="UP000504610">
    <property type="component" value="Chromosome 1"/>
</dbReference>
<accession>A0A9W3C2L8</accession>
<gene>
    <name evidence="2" type="primary">LOC108845829</name>
</gene>
<dbReference type="GeneID" id="108845829"/>
<dbReference type="AlphaFoldDB" id="A0A9W3C2L8"/>
<dbReference type="KEGG" id="rsz:108845829"/>
<evidence type="ECO:0000313" key="1">
    <source>
        <dbReference type="Proteomes" id="UP000504610"/>
    </source>
</evidence>
<reference evidence="2" key="2">
    <citation type="submission" date="2025-08" db="UniProtKB">
        <authorList>
            <consortium name="RefSeq"/>
        </authorList>
    </citation>
    <scope>IDENTIFICATION</scope>
    <source>
        <tissue evidence="2">Leaf</tissue>
    </source>
</reference>
<name>A0A9W3C2L8_RAPSA</name>
<keyword evidence="1" id="KW-1185">Reference proteome</keyword>
<dbReference type="RefSeq" id="XP_056845722.1">
    <property type="nucleotide sequence ID" value="XM_056989742.1"/>
</dbReference>
<organism evidence="1 2">
    <name type="scientific">Raphanus sativus</name>
    <name type="common">Radish</name>
    <name type="synonym">Raphanus raphanistrum var. sativus</name>
    <dbReference type="NCBI Taxonomy" id="3726"/>
    <lineage>
        <taxon>Eukaryota</taxon>
        <taxon>Viridiplantae</taxon>
        <taxon>Streptophyta</taxon>
        <taxon>Embryophyta</taxon>
        <taxon>Tracheophyta</taxon>
        <taxon>Spermatophyta</taxon>
        <taxon>Magnoliopsida</taxon>
        <taxon>eudicotyledons</taxon>
        <taxon>Gunneridae</taxon>
        <taxon>Pentapetalae</taxon>
        <taxon>rosids</taxon>
        <taxon>malvids</taxon>
        <taxon>Brassicales</taxon>
        <taxon>Brassicaceae</taxon>
        <taxon>Brassiceae</taxon>
        <taxon>Raphanus</taxon>
    </lineage>
</organism>
<sequence length="169" mass="20231">MIRSESFWDIRDTGLGSWVWRKLLKLRETAKQFLSTEVHNGQTTRFWTDMWHPRGRLIDIAGESGTFKLGIARSALICDVRNEAGWGFRRCRDRDMRELISLVEDHPLPENRQAQDAVLWRKNDTDFCKHFSTSETWHRIRTHYPSQDWSKVVWFSYRVPRFAFITWLA</sequence>